<evidence type="ECO:0000259" key="6">
    <source>
        <dbReference type="PROSITE" id="PS50157"/>
    </source>
</evidence>
<keyword evidence="1" id="KW-0479">Metal-binding</keyword>
<evidence type="ECO:0000256" key="2">
    <source>
        <dbReference type="ARBA" id="ARBA00022771"/>
    </source>
</evidence>
<reference evidence="7" key="2">
    <citation type="submission" date="2023-05" db="EMBL/GenBank/DDBJ databases">
        <authorList>
            <consortium name="Lawrence Berkeley National Laboratory"/>
            <person name="Steindorff A."/>
            <person name="Hensen N."/>
            <person name="Bonometti L."/>
            <person name="Westerberg I."/>
            <person name="Brannstrom I.O."/>
            <person name="Guillou S."/>
            <person name="Cros-Aarteil S."/>
            <person name="Calhoun S."/>
            <person name="Haridas S."/>
            <person name="Kuo A."/>
            <person name="Mondo S."/>
            <person name="Pangilinan J."/>
            <person name="Riley R."/>
            <person name="Labutti K."/>
            <person name="Andreopoulos B."/>
            <person name="Lipzen A."/>
            <person name="Chen C."/>
            <person name="Yanf M."/>
            <person name="Daum C."/>
            <person name="Ng V."/>
            <person name="Clum A."/>
            <person name="Ohm R."/>
            <person name="Martin F."/>
            <person name="Silar P."/>
            <person name="Natvig D."/>
            <person name="Lalanne C."/>
            <person name="Gautier V."/>
            <person name="Ament-Velasquez S.L."/>
            <person name="Kruys A."/>
            <person name="Hutchinson M.I."/>
            <person name="Powell A.J."/>
            <person name="Barry K."/>
            <person name="Miller A.N."/>
            <person name="Grigoriev I.V."/>
            <person name="Debuchy R."/>
            <person name="Gladieux P."/>
            <person name="Thoren M.H."/>
            <person name="Johannesson H."/>
        </authorList>
    </citation>
    <scope>NUCLEOTIDE SEQUENCE</scope>
    <source>
        <strain evidence="7">CBS 532.94</strain>
    </source>
</reference>
<accession>A0AAN7C1B9</accession>
<evidence type="ECO:0000313" key="8">
    <source>
        <dbReference type="Proteomes" id="UP001303760"/>
    </source>
</evidence>
<dbReference type="InterPro" id="IPR013087">
    <property type="entry name" value="Znf_C2H2_type"/>
</dbReference>
<dbReference type="Pfam" id="PF00096">
    <property type="entry name" value="zf-C2H2"/>
    <property type="match status" value="1"/>
</dbReference>
<dbReference type="Gene3D" id="3.30.160.60">
    <property type="entry name" value="Classic Zinc Finger"/>
    <property type="match status" value="1"/>
</dbReference>
<evidence type="ECO:0000256" key="1">
    <source>
        <dbReference type="ARBA" id="ARBA00022723"/>
    </source>
</evidence>
<dbReference type="EMBL" id="MU860547">
    <property type="protein sequence ID" value="KAK4233474.1"/>
    <property type="molecule type" value="Genomic_DNA"/>
</dbReference>
<name>A0AAN7C1B9_9PEZI</name>
<proteinExistence type="predicted"/>
<dbReference type="Proteomes" id="UP001303760">
    <property type="component" value="Unassembled WGS sequence"/>
</dbReference>
<dbReference type="SMART" id="SM00355">
    <property type="entry name" value="ZnF_C2H2"/>
    <property type="match status" value="2"/>
</dbReference>
<evidence type="ECO:0000256" key="5">
    <source>
        <dbReference type="SAM" id="MobiDB-lite"/>
    </source>
</evidence>
<gene>
    <name evidence="7" type="ORF">C8A03DRAFT_19460</name>
</gene>
<dbReference type="GO" id="GO:0000978">
    <property type="term" value="F:RNA polymerase II cis-regulatory region sequence-specific DNA binding"/>
    <property type="evidence" value="ECO:0007669"/>
    <property type="project" value="TreeGrafter"/>
</dbReference>
<feature type="region of interest" description="Disordered" evidence="5">
    <location>
        <begin position="225"/>
        <end position="265"/>
    </location>
</feature>
<comment type="caution">
    <text evidence="7">The sequence shown here is derived from an EMBL/GenBank/DDBJ whole genome shotgun (WGS) entry which is preliminary data.</text>
</comment>
<dbReference type="PROSITE" id="PS50157">
    <property type="entry name" value="ZINC_FINGER_C2H2_2"/>
    <property type="match status" value="2"/>
</dbReference>
<dbReference type="SUPFAM" id="SSF57667">
    <property type="entry name" value="beta-beta-alpha zinc fingers"/>
    <property type="match status" value="1"/>
</dbReference>
<organism evidence="7 8">
    <name type="scientific">Achaetomium macrosporum</name>
    <dbReference type="NCBI Taxonomy" id="79813"/>
    <lineage>
        <taxon>Eukaryota</taxon>
        <taxon>Fungi</taxon>
        <taxon>Dikarya</taxon>
        <taxon>Ascomycota</taxon>
        <taxon>Pezizomycotina</taxon>
        <taxon>Sordariomycetes</taxon>
        <taxon>Sordariomycetidae</taxon>
        <taxon>Sordariales</taxon>
        <taxon>Chaetomiaceae</taxon>
        <taxon>Achaetomium</taxon>
    </lineage>
</organism>
<dbReference type="GO" id="GO:0008270">
    <property type="term" value="F:zinc ion binding"/>
    <property type="evidence" value="ECO:0007669"/>
    <property type="project" value="UniProtKB-KW"/>
</dbReference>
<sequence length="372" mass="40820">MQLTGSPICNIAADFGDVVNFDFNSLQAESPKASINPSLYPASSFDPHIRTSGPSGGLGPPFSTSSDFGSSFASLVGVVPFDLTPASSATFTSPVAPKTDNASSLMSPVFPITPLGGRQDLFGQSRGSCGTQLTPSHTMDCTLLASYLSPDSHLLTPSVITTHFDHMSDIVAHRMYLDSSISSDQQFSTTHVGTTESIKQDEDSMTMPLIPSDTKRERVLVGGAQHGTPGLQQVQRCSPSDGRTGIKREKRRRAARGDDSSFALDNASSAKPYKCHVEGCGKSYRRNEHVKRHIQTEHDHNRTLFSCQFCKHSANRRDNYMAHLKLHTKRRLESGPGKPRVTFFQDAVREFAEKQSENRRRRNAKLGEPLYK</sequence>
<dbReference type="InterPro" id="IPR036236">
    <property type="entry name" value="Znf_C2H2_sf"/>
</dbReference>
<dbReference type="PROSITE" id="PS00028">
    <property type="entry name" value="ZINC_FINGER_C2H2_1"/>
    <property type="match status" value="1"/>
</dbReference>
<evidence type="ECO:0000256" key="3">
    <source>
        <dbReference type="ARBA" id="ARBA00022833"/>
    </source>
</evidence>
<feature type="domain" description="C2H2-type" evidence="6">
    <location>
        <begin position="305"/>
        <end position="332"/>
    </location>
</feature>
<keyword evidence="2 4" id="KW-0863">Zinc-finger</keyword>
<evidence type="ECO:0000256" key="4">
    <source>
        <dbReference type="PROSITE-ProRule" id="PRU00042"/>
    </source>
</evidence>
<dbReference type="AlphaFoldDB" id="A0AAN7C1B9"/>
<keyword evidence="8" id="KW-1185">Reference proteome</keyword>
<reference evidence="7" key="1">
    <citation type="journal article" date="2023" name="Mol. Phylogenet. Evol.">
        <title>Genome-scale phylogeny and comparative genomics of the fungal order Sordariales.</title>
        <authorList>
            <person name="Hensen N."/>
            <person name="Bonometti L."/>
            <person name="Westerberg I."/>
            <person name="Brannstrom I.O."/>
            <person name="Guillou S."/>
            <person name="Cros-Aarteil S."/>
            <person name="Calhoun S."/>
            <person name="Haridas S."/>
            <person name="Kuo A."/>
            <person name="Mondo S."/>
            <person name="Pangilinan J."/>
            <person name="Riley R."/>
            <person name="LaButti K."/>
            <person name="Andreopoulos B."/>
            <person name="Lipzen A."/>
            <person name="Chen C."/>
            <person name="Yan M."/>
            <person name="Daum C."/>
            <person name="Ng V."/>
            <person name="Clum A."/>
            <person name="Steindorff A."/>
            <person name="Ohm R.A."/>
            <person name="Martin F."/>
            <person name="Silar P."/>
            <person name="Natvig D.O."/>
            <person name="Lalanne C."/>
            <person name="Gautier V."/>
            <person name="Ament-Velasquez S.L."/>
            <person name="Kruys A."/>
            <person name="Hutchinson M.I."/>
            <person name="Powell A.J."/>
            <person name="Barry K."/>
            <person name="Miller A.N."/>
            <person name="Grigoriev I.V."/>
            <person name="Debuchy R."/>
            <person name="Gladieux P."/>
            <person name="Hiltunen Thoren M."/>
            <person name="Johannesson H."/>
        </authorList>
    </citation>
    <scope>NUCLEOTIDE SEQUENCE</scope>
    <source>
        <strain evidence="7">CBS 532.94</strain>
    </source>
</reference>
<protein>
    <recommendedName>
        <fullName evidence="6">C2H2-type domain-containing protein</fullName>
    </recommendedName>
</protein>
<dbReference type="PANTHER" id="PTHR23235">
    <property type="entry name" value="KRUEPPEL-LIKE TRANSCRIPTION FACTOR"/>
    <property type="match status" value="1"/>
</dbReference>
<dbReference type="GO" id="GO:0000981">
    <property type="term" value="F:DNA-binding transcription factor activity, RNA polymerase II-specific"/>
    <property type="evidence" value="ECO:0007669"/>
    <property type="project" value="TreeGrafter"/>
</dbReference>
<dbReference type="PANTHER" id="PTHR23235:SF120">
    <property type="entry name" value="KRUPPEL-LIKE FACTOR 15"/>
    <property type="match status" value="1"/>
</dbReference>
<feature type="domain" description="C2H2-type" evidence="6">
    <location>
        <begin position="273"/>
        <end position="303"/>
    </location>
</feature>
<evidence type="ECO:0000313" key="7">
    <source>
        <dbReference type="EMBL" id="KAK4233474.1"/>
    </source>
</evidence>
<keyword evidence="3" id="KW-0862">Zinc</keyword>